<dbReference type="HOGENOM" id="CLU_3435981_0_0_6"/>
<gene>
    <name evidence="1" type="ORF">SSYM_0553</name>
</gene>
<evidence type="ECO:0000313" key="2">
    <source>
        <dbReference type="Proteomes" id="UP000013568"/>
    </source>
</evidence>
<dbReference type="EMBL" id="GL636100">
    <property type="protein sequence ID" value="EFW13097.1"/>
    <property type="molecule type" value="Genomic_DNA"/>
</dbReference>
<accession>E9CK31</accession>
<evidence type="ECO:0000313" key="1">
    <source>
        <dbReference type="EMBL" id="EFW13097.1"/>
    </source>
</evidence>
<proteinExistence type="predicted"/>
<reference evidence="2" key="1">
    <citation type="journal article" date="2011" name="Genome Biol. Evol.">
        <title>Massive genomic decay in Serratia symbiotica, a recently evolved symbiont of aphids.</title>
        <authorList>
            <person name="Burke G.R."/>
            <person name="Moran N.A."/>
        </authorList>
    </citation>
    <scope>NUCLEOTIDE SEQUENCE [LARGE SCALE GENOMIC DNA]</scope>
    <source>
        <strain evidence="2">Tucson</strain>
    </source>
</reference>
<organism evidence="1 2">
    <name type="scientific">Serratia symbiotica str. Tucson</name>
    <dbReference type="NCBI Taxonomy" id="914128"/>
    <lineage>
        <taxon>Bacteria</taxon>
        <taxon>Pseudomonadati</taxon>
        <taxon>Pseudomonadota</taxon>
        <taxon>Gammaproteobacteria</taxon>
        <taxon>Enterobacterales</taxon>
        <taxon>Yersiniaceae</taxon>
        <taxon>Serratia</taxon>
        <taxon>Serratia symbiotica</taxon>
    </lineage>
</organism>
<protein>
    <submittedName>
        <fullName evidence="1">Uncharacterized protein</fullName>
    </submittedName>
</protein>
<sequence>MNVLKHCLLSSRS</sequence>
<keyword evidence="2" id="KW-1185">Reference proteome</keyword>
<feature type="non-terminal residue" evidence="1">
    <location>
        <position position="13"/>
    </location>
</feature>
<name>E9CK31_9GAMM</name>
<dbReference type="Proteomes" id="UP000013568">
    <property type="component" value="Unassembled WGS sequence"/>
</dbReference>